<evidence type="ECO:0000313" key="4">
    <source>
        <dbReference type="Proteomes" id="UP000542125"/>
    </source>
</evidence>
<feature type="chain" id="PRO_5031336567" evidence="2">
    <location>
        <begin position="31"/>
        <end position="331"/>
    </location>
</feature>
<dbReference type="Pfam" id="PF03401">
    <property type="entry name" value="TctC"/>
    <property type="match status" value="1"/>
</dbReference>
<dbReference type="Gene3D" id="3.40.190.10">
    <property type="entry name" value="Periplasmic binding protein-like II"/>
    <property type="match status" value="1"/>
</dbReference>
<dbReference type="PIRSF" id="PIRSF017082">
    <property type="entry name" value="YflP"/>
    <property type="match status" value="1"/>
</dbReference>
<dbReference type="Proteomes" id="UP000542125">
    <property type="component" value="Unassembled WGS sequence"/>
</dbReference>
<evidence type="ECO:0000313" key="3">
    <source>
        <dbReference type="EMBL" id="NYE84733.1"/>
    </source>
</evidence>
<dbReference type="PANTHER" id="PTHR42928:SF5">
    <property type="entry name" value="BLR1237 PROTEIN"/>
    <property type="match status" value="1"/>
</dbReference>
<dbReference type="EMBL" id="JACBYR010000001">
    <property type="protein sequence ID" value="NYE84733.1"/>
    <property type="molecule type" value="Genomic_DNA"/>
</dbReference>
<feature type="signal peptide" evidence="2">
    <location>
        <begin position="1"/>
        <end position="30"/>
    </location>
</feature>
<dbReference type="PANTHER" id="PTHR42928">
    <property type="entry name" value="TRICARBOXYLATE-BINDING PROTEIN"/>
    <property type="match status" value="1"/>
</dbReference>
<protein>
    <submittedName>
        <fullName evidence="3">Tripartite-type tricarboxylate transporter receptor subunit TctC</fullName>
    </submittedName>
</protein>
<dbReference type="InterPro" id="IPR005064">
    <property type="entry name" value="BUG"/>
</dbReference>
<reference evidence="3 4" key="1">
    <citation type="submission" date="2020-07" db="EMBL/GenBank/DDBJ databases">
        <title>Genomic Encyclopedia of Type Strains, Phase IV (KMG-V): Genome sequencing to study the core and pangenomes of soil and plant-associated prokaryotes.</title>
        <authorList>
            <person name="Whitman W."/>
        </authorList>
    </citation>
    <scope>NUCLEOTIDE SEQUENCE [LARGE SCALE GENOMIC DNA]</scope>
    <source>
        <strain evidence="3 4">SAS40</strain>
    </source>
</reference>
<comment type="similarity">
    <text evidence="1">Belongs to the UPF0065 (bug) family.</text>
</comment>
<name>A0A7Y9LPP0_9BURK</name>
<sequence>MHAFTAHLPRLACAGLFGLLPALAPKAAMAQDAYPNHPIRLIVPFQAGSATDAAARVVGQKMSASLGQTVIIDNRVGASGFIGAEAVVRAAPDGYTMLLGTVSTQAVGPSLNSNLSFDPEKDLTPIGLIGSSPYVLVTASKMPYADLPAFIAQAKAQPGKLTYASAGTTSMANLSAQLLSTLAKIQLTHVPYKSSAQSVTDTLNGTIDIQFASVMPVLPHVKTGALKALAVSGAQRMPLLPDVPTVAELGLKGYETGLWMGLFAPKGTPAPVLDRLSTSLTAALADPEVDKALLGQGIQGMRVGRGELTGFVRSETEKWSKVVKAAGITAE</sequence>
<keyword evidence="2" id="KW-0732">Signal</keyword>
<dbReference type="InterPro" id="IPR042100">
    <property type="entry name" value="Bug_dom1"/>
</dbReference>
<dbReference type="SUPFAM" id="SSF53850">
    <property type="entry name" value="Periplasmic binding protein-like II"/>
    <property type="match status" value="1"/>
</dbReference>
<proteinExistence type="inferred from homology"/>
<keyword evidence="3" id="KW-0675">Receptor</keyword>
<dbReference type="Gene3D" id="3.40.190.150">
    <property type="entry name" value="Bordetella uptake gene, domain 1"/>
    <property type="match status" value="1"/>
</dbReference>
<dbReference type="RefSeq" id="WP_179588390.1">
    <property type="nucleotide sequence ID" value="NZ_JACBYR010000001.1"/>
</dbReference>
<comment type="caution">
    <text evidence="3">The sequence shown here is derived from an EMBL/GenBank/DDBJ whole genome shotgun (WGS) entry which is preliminary data.</text>
</comment>
<gene>
    <name evidence="3" type="ORF">FHW18_004004</name>
</gene>
<organism evidence="3 4">
    <name type="scientific">Pigmentiphaga litoralis</name>
    <dbReference type="NCBI Taxonomy" id="516702"/>
    <lineage>
        <taxon>Bacteria</taxon>
        <taxon>Pseudomonadati</taxon>
        <taxon>Pseudomonadota</taxon>
        <taxon>Betaproteobacteria</taxon>
        <taxon>Burkholderiales</taxon>
        <taxon>Alcaligenaceae</taxon>
        <taxon>Pigmentiphaga</taxon>
    </lineage>
</organism>
<keyword evidence="4" id="KW-1185">Reference proteome</keyword>
<evidence type="ECO:0000256" key="2">
    <source>
        <dbReference type="SAM" id="SignalP"/>
    </source>
</evidence>
<evidence type="ECO:0000256" key="1">
    <source>
        <dbReference type="ARBA" id="ARBA00006987"/>
    </source>
</evidence>
<dbReference type="CDD" id="cd13578">
    <property type="entry name" value="PBP2_Bug27"/>
    <property type="match status" value="1"/>
</dbReference>
<accession>A0A7Y9LPP0</accession>
<dbReference type="AlphaFoldDB" id="A0A7Y9LPP0"/>